<comment type="caution">
    <text evidence="1">The sequence shown here is derived from an EMBL/GenBank/DDBJ whole genome shotgun (WGS) entry which is preliminary data.</text>
</comment>
<organism evidence="1">
    <name type="scientific">termite gut metagenome</name>
    <dbReference type="NCBI Taxonomy" id="433724"/>
    <lineage>
        <taxon>unclassified sequences</taxon>
        <taxon>metagenomes</taxon>
        <taxon>organismal metagenomes</taxon>
    </lineage>
</organism>
<accession>A0A5J4QBH1</accession>
<dbReference type="AlphaFoldDB" id="A0A5J4QBH1"/>
<sequence>LTRNVIRAKGYSFVRIIMENKEVSPVQFNYR</sequence>
<reference evidence="1" key="1">
    <citation type="submission" date="2019-03" db="EMBL/GenBank/DDBJ databases">
        <title>Single cell metagenomics reveals metabolic interactions within the superorganism composed of flagellate Streblomastix strix and complex community of Bacteroidetes bacteria on its surface.</title>
        <authorList>
            <person name="Treitli S.C."/>
            <person name="Kolisko M."/>
            <person name="Husnik F."/>
            <person name="Keeling P."/>
            <person name="Hampl V."/>
        </authorList>
    </citation>
    <scope>NUCLEOTIDE SEQUENCE</scope>
    <source>
        <strain evidence="1">STM</strain>
    </source>
</reference>
<protein>
    <submittedName>
        <fullName evidence="1">Uncharacterized protein</fullName>
    </submittedName>
</protein>
<feature type="non-terminal residue" evidence="1">
    <location>
        <position position="1"/>
    </location>
</feature>
<dbReference type="EMBL" id="SNRY01004176">
    <property type="protein sequence ID" value="KAA6318479.1"/>
    <property type="molecule type" value="Genomic_DNA"/>
</dbReference>
<gene>
    <name evidence="1" type="ORF">EZS27_031519</name>
</gene>
<proteinExistence type="predicted"/>
<evidence type="ECO:0000313" key="1">
    <source>
        <dbReference type="EMBL" id="KAA6318479.1"/>
    </source>
</evidence>
<name>A0A5J4QBH1_9ZZZZ</name>